<evidence type="ECO:0000259" key="3">
    <source>
        <dbReference type="Pfam" id="PF18860"/>
    </source>
</evidence>
<feature type="domain" description="Abortive infection protein-like C-terminal" evidence="2">
    <location>
        <begin position="218"/>
        <end position="299"/>
    </location>
</feature>
<evidence type="ECO:0000313" key="4">
    <source>
        <dbReference type="EMBL" id="XBH02090.1"/>
    </source>
</evidence>
<dbReference type="EMBL" id="CP155447">
    <property type="protein sequence ID" value="XBH02090.1"/>
    <property type="molecule type" value="Genomic_DNA"/>
</dbReference>
<dbReference type="AlphaFoldDB" id="A0AAU7CAD6"/>
<feature type="region of interest" description="Disordered" evidence="1">
    <location>
        <begin position="305"/>
        <end position="324"/>
    </location>
</feature>
<dbReference type="InterPro" id="IPR026001">
    <property type="entry name" value="Abi-like_C"/>
</dbReference>
<evidence type="ECO:0000259" key="2">
    <source>
        <dbReference type="Pfam" id="PF14355"/>
    </source>
</evidence>
<reference evidence="4" key="1">
    <citation type="submission" date="2024-05" db="EMBL/GenBank/DDBJ databases">
        <title>Planctomycetes of the genus Singulisphaera possess chitinolytic capabilities.</title>
        <authorList>
            <person name="Ivanova A."/>
        </authorList>
    </citation>
    <scope>NUCLEOTIDE SEQUENCE</scope>
    <source>
        <strain evidence="4">Ch08T</strain>
    </source>
</reference>
<name>A0AAU7CAD6_9BACT</name>
<proteinExistence type="predicted"/>
<evidence type="ECO:0000256" key="1">
    <source>
        <dbReference type="SAM" id="MobiDB-lite"/>
    </source>
</evidence>
<dbReference type="InterPro" id="IPR041427">
    <property type="entry name" value="AbiJ-NTD3"/>
</dbReference>
<feature type="domain" description="AbiJ-NTD3" evidence="3">
    <location>
        <begin position="8"/>
        <end position="175"/>
    </location>
</feature>
<dbReference type="RefSeq" id="WP_406694832.1">
    <property type="nucleotide sequence ID" value="NZ_CP155447.1"/>
</dbReference>
<dbReference type="Pfam" id="PF18860">
    <property type="entry name" value="AbiJ_NTD3"/>
    <property type="match status" value="1"/>
</dbReference>
<dbReference type="Pfam" id="PF14355">
    <property type="entry name" value="Abi_C"/>
    <property type="match status" value="1"/>
</dbReference>
<accession>A0AAU7CAD6</accession>
<gene>
    <name evidence="4" type="ORF">V5E97_27690</name>
</gene>
<protein>
    <submittedName>
        <fullName evidence="4">Abortive infection family protein</fullName>
    </submittedName>
</protein>
<organism evidence="4">
    <name type="scientific">Singulisphaera sp. Ch08</name>
    <dbReference type="NCBI Taxonomy" id="3120278"/>
    <lineage>
        <taxon>Bacteria</taxon>
        <taxon>Pseudomonadati</taxon>
        <taxon>Planctomycetota</taxon>
        <taxon>Planctomycetia</taxon>
        <taxon>Isosphaerales</taxon>
        <taxon>Isosphaeraceae</taxon>
        <taxon>Singulisphaera</taxon>
    </lineage>
</organism>
<sequence length="324" mass="36438">MSDQPESKITEATRRNIFDALTLDNFDWSGRMTETEFLGRIYDLAKLPSYDHRYKNAFEDITKHCEWNNDWDLEWIYTDARFGLFCGSDEVLLRFLTEMLHPVVQPDSEKLEWLTSLFNRHLALDGWEIFQCGEMSGRPIYAARSRNEGASFSVNQARSVAATLDASYVSQQVTRMESSLKGDPELAIGTAKEFVETVCKTILNERDIQLRGNEDVSQLVRLTLKELKLTPDDVSASSQAAETIRILLGKLASISQSLAELRNLHGSGHGKDAKTSILGVRHARLAVQSATSLAVFIFETHQEGQPGFAESHRDEGKSVAKHPK</sequence>